<dbReference type="EMBL" id="BART01010062">
    <property type="protein sequence ID" value="GAG84604.1"/>
    <property type="molecule type" value="Genomic_DNA"/>
</dbReference>
<gene>
    <name evidence="1" type="ORF">S01H4_22066</name>
</gene>
<reference evidence="1" key="1">
    <citation type="journal article" date="2014" name="Front. Microbiol.">
        <title>High frequency of phylogenetically diverse reductive dehalogenase-homologous genes in deep subseafloor sedimentary metagenomes.</title>
        <authorList>
            <person name="Kawai M."/>
            <person name="Futagami T."/>
            <person name="Toyoda A."/>
            <person name="Takaki Y."/>
            <person name="Nishi S."/>
            <person name="Hori S."/>
            <person name="Arai W."/>
            <person name="Tsubouchi T."/>
            <person name="Morono Y."/>
            <person name="Uchiyama I."/>
            <person name="Ito T."/>
            <person name="Fujiyama A."/>
            <person name="Inagaki F."/>
            <person name="Takami H."/>
        </authorList>
    </citation>
    <scope>NUCLEOTIDE SEQUENCE</scope>
    <source>
        <strain evidence="1">Expedition CK06-06</strain>
    </source>
</reference>
<feature type="non-terminal residue" evidence="1">
    <location>
        <position position="117"/>
    </location>
</feature>
<proteinExistence type="predicted"/>
<organism evidence="1">
    <name type="scientific">marine sediment metagenome</name>
    <dbReference type="NCBI Taxonomy" id="412755"/>
    <lineage>
        <taxon>unclassified sequences</taxon>
        <taxon>metagenomes</taxon>
        <taxon>ecological metagenomes</taxon>
    </lineage>
</organism>
<evidence type="ECO:0000313" key="1">
    <source>
        <dbReference type="EMBL" id="GAG84604.1"/>
    </source>
</evidence>
<accession>X1APF6</accession>
<dbReference type="AlphaFoldDB" id="X1APF6"/>
<comment type="caution">
    <text evidence="1">The sequence shown here is derived from an EMBL/GenBank/DDBJ whole genome shotgun (WGS) entry which is preliminary data.</text>
</comment>
<name>X1APF6_9ZZZZ</name>
<sequence length="117" mass="13400">MVLEILDKGFHRRMTAKVRQSAVDAYASTKINVPVNPLENILIVIKGFYFHTYTPQAAPADSSLTFWVNSMAQPDTPGMHHPAVMWRFFLQREFYDNDDVDVAHAWNDESPNTSGWD</sequence>
<protein>
    <submittedName>
        <fullName evidence="1">Uncharacterized protein</fullName>
    </submittedName>
</protein>